<keyword evidence="4" id="KW-0788">Thiol protease</keyword>
<evidence type="ECO:0000313" key="9">
    <source>
        <dbReference type="Proteomes" id="UP001597195"/>
    </source>
</evidence>
<name>A0ABW4GZL1_9LACO</name>
<keyword evidence="2" id="KW-0645">Protease</keyword>
<dbReference type="RefSeq" id="WP_125701555.1">
    <property type="nucleotide sequence ID" value="NZ_JBHTOM010000001.1"/>
</dbReference>
<feature type="region of interest" description="Disordered" evidence="5">
    <location>
        <begin position="32"/>
        <end position="61"/>
    </location>
</feature>
<evidence type="ECO:0000256" key="4">
    <source>
        <dbReference type="ARBA" id="ARBA00022807"/>
    </source>
</evidence>
<dbReference type="Gene3D" id="3.90.1720.10">
    <property type="entry name" value="endopeptidase domain like (from Nostoc punctiforme)"/>
    <property type="match status" value="1"/>
</dbReference>
<evidence type="ECO:0000256" key="3">
    <source>
        <dbReference type="ARBA" id="ARBA00022801"/>
    </source>
</evidence>
<comment type="similarity">
    <text evidence="1">Belongs to the peptidase C40 family.</text>
</comment>
<evidence type="ECO:0000256" key="1">
    <source>
        <dbReference type="ARBA" id="ARBA00007074"/>
    </source>
</evidence>
<dbReference type="PROSITE" id="PS51935">
    <property type="entry name" value="NLPC_P60"/>
    <property type="match status" value="1"/>
</dbReference>
<dbReference type="EMBL" id="JBHTOM010000001">
    <property type="protein sequence ID" value="MFD1548130.1"/>
    <property type="molecule type" value="Genomic_DNA"/>
</dbReference>
<sequence length="210" mass="21376">MTSIKTTTTKVLVSTLGATALLFAGTTTASAHMTTDTGSQTPQTTQVSGQHAIQTTSTTATGTVTAQNTSYQHTATNNSATTTATAANTSTTTTTSASGAVAKALAVANSGVPYVYGGSSLSGFDCSGLVQYAFGLSARTTTQQTTLGTHHYDVANAPAGAILFWGSDSAPYHDGISLGNGQYVAAQNENDGIGVFSQTYWPASYYIVVN</sequence>
<dbReference type="InterPro" id="IPR000064">
    <property type="entry name" value="NLP_P60_dom"/>
</dbReference>
<dbReference type="PANTHER" id="PTHR47053">
    <property type="entry name" value="MUREIN DD-ENDOPEPTIDASE MEPH-RELATED"/>
    <property type="match status" value="1"/>
</dbReference>
<evidence type="ECO:0000256" key="6">
    <source>
        <dbReference type="SAM" id="SignalP"/>
    </source>
</evidence>
<evidence type="ECO:0000259" key="7">
    <source>
        <dbReference type="PROSITE" id="PS51935"/>
    </source>
</evidence>
<keyword evidence="9" id="KW-1185">Reference proteome</keyword>
<feature type="signal peptide" evidence="6">
    <location>
        <begin position="1"/>
        <end position="31"/>
    </location>
</feature>
<dbReference type="SUPFAM" id="SSF54001">
    <property type="entry name" value="Cysteine proteinases"/>
    <property type="match status" value="1"/>
</dbReference>
<evidence type="ECO:0000313" key="8">
    <source>
        <dbReference type="EMBL" id="MFD1548130.1"/>
    </source>
</evidence>
<dbReference type="Proteomes" id="UP001597195">
    <property type="component" value="Unassembled WGS sequence"/>
</dbReference>
<feature type="chain" id="PRO_5045339837" evidence="6">
    <location>
        <begin position="32"/>
        <end position="210"/>
    </location>
</feature>
<keyword evidence="6" id="KW-0732">Signal</keyword>
<gene>
    <name evidence="8" type="ORF">ACFQ5T_00275</name>
</gene>
<dbReference type="Pfam" id="PF00877">
    <property type="entry name" value="NLPC_P60"/>
    <property type="match status" value="1"/>
</dbReference>
<evidence type="ECO:0000256" key="5">
    <source>
        <dbReference type="SAM" id="MobiDB-lite"/>
    </source>
</evidence>
<accession>A0ABW4GZL1</accession>
<evidence type="ECO:0000256" key="2">
    <source>
        <dbReference type="ARBA" id="ARBA00022670"/>
    </source>
</evidence>
<organism evidence="8 9">
    <name type="scientific">Levilactobacillus fuyuanensis</name>
    <dbReference type="NCBI Taxonomy" id="2486022"/>
    <lineage>
        <taxon>Bacteria</taxon>
        <taxon>Bacillati</taxon>
        <taxon>Bacillota</taxon>
        <taxon>Bacilli</taxon>
        <taxon>Lactobacillales</taxon>
        <taxon>Lactobacillaceae</taxon>
        <taxon>Levilactobacillus</taxon>
    </lineage>
</organism>
<reference evidence="9" key="1">
    <citation type="journal article" date="2019" name="Int. J. Syst. Evol. Microbiol.">
        <title>The Global Catalogue of Microorganisms (GCM) 10K type strain sequencing project: providing services to taxonomists for standard genome sequencing and annotation.</title>
        <authorList>
            <consortium name="The Broad Institute Genomics Platform"/>
            <consortium name="The Broad Institute Genome Sequencing Center for Infectious Disease"/>
            <person name="Wu L."/>
            <person name="Ma J."/>
        </authorList>
    </citation>
    <scope>NUCLEOTIDE SEQUENCE [LARGE SCALE GENOMIC DNA]</scope>
    <source>
        <strain evidence="9">CCM 8906</strain>
    </source>
</reference>
<protein>
    <submittedName>
        <fullName evidence="8">NlpC/P60 family protein</fullName>
    </submittedName>
</protein>
<keyword evidence="3" id="KW-0378">Hydrolase</keyword>
<dbReference type="PANTHER" id="PTHR47053:SF1">
    <property type="entry name" value="MUREIN DD-ENDOPEPTIDASE MEPH-RELATED"/>
    <property type="match status" value="1"/>
</dbReference>
<dbReference type="InterPro" id="IPR051202">
    <property type="entry name" value="Peptidase_C40"/>
</dbReference>
<feature type="domain" description="NlpC/P60" evidence="7">
    <location>
        <begin position="94"/>
        <end position="210"/>
    </location>
</feature>
<comment type="caution">
    <text evidence="8">The sequence shown here is derived from an EMBL/GenBank/DDBJ whole genome shotgun (WGS) entry which is preliminary data.</text>
</comment>
<dbReference type="InterPro" id="IPR038765">
    <property type="entry name" value="Papain-like_cys_pep_sf"/>
</dbReference>
<proteinExistence type="inferred from homology"/>